<dbReference type="InterPro" id="IPR038305">
    <property type="entry name" value="HeLo_sf"/>
</dbReference>
<evidence type="ECO:0000313" key="3">
    <source>
        <dbReference type="Proteomes" id="UP000016924"/>
    </source>
</evidence>
<reference evidence="3" key="1">
    <citation type="submission" date="2012-06" db="EMBL/GenBank/DDBJ databases">
        <title>The genome sequence of Coniosporium apollinis CBS 100218.</title>
        <authorList>
            <consortium name="The Broad Institute Genome Sequencing Platform"/>
            <person name="Cuomo C."/>
            <person name="Gorbushina A."/>
            <person name="Noack S."/>
            <person name="Walker B."/>
            <person name="Young S.K."/>
            <person name="Zeng Q."/>
            <person name="Gargeya S."/>
            <person name="Fitzgerald M."/>
            <person name="Haas B."/>
            <person name="Abouelleil A."/>
            <person name="Alvarado L."/>
            <person name="Arachchi H.M."/>
            <person name="Berlin A.M."/>
            <person name="Chapman S.B."/>
            <person name="Goldberg J."/>
            <person name="Griggs A."/>
            <person name="Gujja S."/>
            <person name="Hansen M."/>
            <person name="Howarth C."/>
            <person name="Imamovic A."/>
            <person name="Larimer J."/>
            <person name="McCowan C."/>
            <person name="Montmayeur A."/>
            <person name="Murphy C."/>
            <person name="Neiman D."/>
            <person name="Pearson M."/>
            <person name="Priest M."/>
            <person name="Roberts A."/>
            <person name="Saif S."/>
            <person name="Shea T."/>
            <person name="Sisk P."/>
            <person name="Sykes S."/>
            <person name="Wortman J."/>
            <person name="Nusbaum C."/>
            <person name="Birren B."/>
        </authorList>
    </citation>
    <scope>NUCLEOTIDE SEQUENCE [LARGE SCALE GENOMIC DNA]</scope>
    <source>
        <strain evidence="3">CBS 100218</strain>
    </source>
</reference>
<name>R7Z737_CONA1</name>
<accession>R7Z737</accession>
<dbReference type="GeneID" id="19906572"/>
<dbReference type="STRING" id="1168221.R7Z737"/>
<dbReference type="OMA" id="YMGRMID"/>
<protein>
    <recommendedName>
        <fullName evidence="1">Prion-inhibition and propagation HeLo domain-containing protein</fullName>
    </recommendedName>
</protein>
<sequence length="263" mass="29003">MEPASLVTGIIALAGLFNNAVDCFEYVQLGRKFGKDFQTSLLKLDNARLRLSRWGQSIGLSGDLQDVQTLNQTLVSAENVKKADERLSQILELFADAEGVSAKFKSRTKPDDATLLEQAIGAGLDPVAASLHQKMRELSIKRQNQTSLRQKTKWALYEEKHFRRLIEDTTDLVDGLVELFPAAQVTQRNLCEIEVSEMGTDESLSVLKDVAADQDAYLEDAVLKAIERRMSQSGGSNAAFYGANYGMQLHTNTGTMNNTLGRG</sequence>
<dbReference type="EMBL" id="JH767652">
    <property type="protein sequence ID" value="EON69995.1"/>
    <property type="molecule type" value="Genomic_DNA"/>
</dbReference>
<feature type="domain" description="Prion-inhibition and propagation HeLo" evidence="1">
    <location>
        <begin position="6"/>
        <end position="206"/>
    </location>
</feature>
<evidence type="ECO:0000259" key="1">
    <source>
        <dbReference type="Pfam" id="PF14479"/>
    </source>
</evidence>
<dbReference type="Proteomes" id="UP000016924">
    <property type="component" value="Unassembled WGS sequence"/>
</dbReference>
<organism evidence="2 3">
    <name type="scientific">Coniosporium apollinis (strain CBS 100218)</name>
    <name type="common">Rock-inhabiting black yeast</name>
    <dbReference type="NCBI Taxonomy" id="1168221"/>
    <lineage>
        <taxon>Eukaryota</taxon>
        <taxon>Fungi</taxon>
        <taxon>Dikarya</taxon>
        <taxon>Ascomycota</taxon>
        <taxon>Pezizomycotina</taxon>
        <taxon>Dothideomycetes</taxon>
        <taxon>Dothideomycetes incertae sedis</taxon>
        <taxon>Coniosporium</taxon>
    </lineage>
</organism>
<dbReference type="OrthoDB" id="20872at2759"/>
<proteinExistence type="predicted"/>
<dbReference type="Pfam" id="PF14479">
    <property type="entry name" value="HeLo"/>
    <property type="match status" value="1"/>
</dbReference>
<evidence type="ECO:0000313" key="2">
    <source>
        <dbReference type="EMBL" id="EON69995.1"/>
    </source>
</evidence>
<dbReference type="Gene3D" id="1.20.120.1020">
    <property type="entry name" value="Prion-inhibition and propagation, HeLo domain"/>
    <property type="match status" value="1"/>
</dbReference>
<dbReference type="AlphaFoldDB" id="R7Z737"/>
<dbReference type="InterPro" id="IPR029498">
    <property type="entry name" value="HeLo_dom"/>
</dbReference>
<keyword evidence="3" id="KW-1185">Reference proteome</keyword>
<dbReference type="eggNOG" id="ENOG502SP91">
    <property type="taxonomic scope" value="Eukaryota"/>
</dbReference>
<dbReference type="PANTHER" id="PTHR37542">
    <property type="entry name" value="HELO DOMAIN-CONTAINING PROTEIN-RELATED"/>
    <property type="match status" value="1"/>
</dbReference>
<dbReference type="PANTHER" id="PTHR37542:SF3">
    <property type="entry name" value="PRION-INHIBITION AND PROPAGATION HELO DOMAIN-CONTAINING PROTEIN"/>
    <property type="match status" value="1"/>
</dbReference>
<gene>
    <name evidence="2" type="ORF">W97_09261</name>
</gene>
<dbReference type="HOGENOM" id="CLU_058675_0_0_1"/>
<dbReference type="RefSeq" id="XP_007785312.1">
    <property type="nucleotide sequence ID" value="XM_007787122.1"/>
</dbReference>